<accession>A0A934M7E7</accession>
<dbReference type="AlphaFoldDB" id="A0A934M7E7"/>
<keyword evidence="3" id="KW-1185">Reference proteome</keyword>
<sequence length="107" mass="12651">MSGGQIKRINHQIDLINGQIEENKLLFINPLYFVDDNGNRIRTIQDDEKIEAYDETIEDISEAIGEYRGILLQTSQYTDEKKETYKSKVSELENLREKLKDMRKQKR</sequence>
<evidence type="ECO:0000256" key="1">
    <source>
        <dbReference type="SAM" id="Coils"/>
    </source>
</evidence>
<protein>
    <submittedName>
        <fullName evidence="2">Uncharacterized protein</fullName>
    </submittedName>
</protein>
<reference evidence="2" key="1">
    <citation type="submission" date="2020-12" db="EMBL/GenBank/DDBJ databases">
        <title>Clostridium thailandense sp. nov., a novel acetogenic bacterium isolated from peat land soil in Thailand.</title>
        <authorList>
            <person name="Chaikitkaew S."/>
            <person name="Birkeland N.K."/>
        </authorList>
    </citation>
    <scope>NUCLEOTIDE SEQUENCE</scope>
    <source>
        <strain evidence="2">DSM 17425</strain>
    </source>
</reference>
<comment type="caution">
    <text evidence="2">The sequence shown here is derived from an EMBL/GenBank/DDBJ whole genome shotgun (WGS) entry which is preliminary data.</text>
</comment>
<evidence type="ECO:0000313" key="2">
    <source>
        <dbReference type="EMBL" id="MBI6875608.1"/>
    </source>
</evidence>
<organism evidence="2 3">
    <name type="scientific">Clostridium aciditolerans</name>
    <dbReference type="NCBI Taxonomy" id="339861"/>
    <lineage>
        <taxon>Bacteria</taxon>
        <taxon>Bacillati</taxon>
        <taxon>Bacillota</taxon>
        <taxon>Clostridia</taxon>
        <taxon>Eubacteriales</taxon>
        <taxon>Clostridiaceae</taxon>
        <taxon>Clostridium</taxon>
    </lineage>
</organism>
<name>A0A934M7E7_9CLOT</name>
<proteinExistence type="predicted"/>
<keyword evidence="1" id="KW-0175">Coiled coil</keyword>
<dbReference type="RefSeq" id="WP_211144952.1">
    <property type="nucleotide sequence ID" value="NZ_JAEEGB010000048.1"/>
</dbReference>
<dbReference type="Proteomes" id="UP000622687">
    <property type="component" value="Unassembled WGS sequence"/>
</dbReference>
<gene>
    <name evidence="2" type="ORF">I6U51_23325</name>
</gene>
<feature type="coiled-coil region" evidence="1">
    <location>
        <begin position="78"/>
        <end position="105"/>
    </location>
</feature>
<evidence type="ECO:0000313" key="3">
    <source>
        <dbReference type="Proteomes" id="UP000622687"/>
    </source>
</evidence>
<dbReference type="EMBL" id="JAEEGB010000048">
    <property type="protein sequence ID" value="MBI6875608.1"/>
    <property type="molecule type" value="Genomic_DNA"/>
</dbReference>